<name>A0ABQ5BEQ9_9ASTR</name>
<dbReference type="EMBL" id="BQNB010013220">
    <property type="protein sequence ID" value="GJT13325.1"/>
    <property type="molecule type" value="Genomic_DNA"/>
</dbReference>
<evidence type="ECO:0000313" key="1">
    <source>
        <dbReference type="EMBL" id="GJT13325.1"/>
    </source>
</evidence>
<dbReference type="Proteomes" id="UP001151760">
    <property type="component" value="Unassembled WGS sequence"/>
</dbReference>
<reference evidence="1" key="1">
    <citation type="journal article" date="2022" name="Int. J. Mol. Sci.">
        <title>Draft Genome of Tanacetum Coccineum: Genomic Comparison of Closely Related Tanacetum-Family Plants.</title>
        <authorList>
            <person name="Yamashiro T."/>
            <person name="Shiraishi A."/>
            <person name="Nakayama K."/>
            <person name="Satake H."/>
        </authorList>
    </citation>
    <scope>NUCLEOTIDE SEQUENCE</scope>
</reference>
<protein>
    <submittedName>
        <fullName evidence="1">Uncharacterized protein</fullName>
    </submittedName>
</protein>
<organism evidence="1 2">
    <name type="scientific">Tanacetum coccineum</name>
    <dbReference type="NCBI Taxonomy" id="301880"/>
    <lineage>
        <taxon>Eukaryota</taxon>
        <taxon>Viridiplantae</taxon>
        <taxon>Streptophyta</taxon>
        <taxon>Embryophyta</taxon>
        <taxon>Tracheophyta</taxon>
        <taxon>Spermatophyta</taxon>
        <taxon>Magnoliopsida</taxon>
        <taxon>eudicotyledons</taxon>
        <taxon>Gunneridae</taxon>
        <taxon>Pentapetalae</taxon>
        <taxon>asterids</taxon>
        <taxon>campanulids</taxon>
        <taxon>Asterales</taxon>
        <taxon>Asteraceae</taxon>
        <taxon>Asteroideae</taxon>
        <taxon>Anthemideae</taxon>
        <taxon>Anthemidinae</taxon>
        <taxon>Tanacetum</taxon>
    </lineage>
</organism>
<sequence>MIVGMTDFTDPANKERLAVCLGAVFIRSSLAPHLTSRVVLRLKIIRRSRNSVGIVVLEGRAKDTIVLSTGNKPWEGENVEPDQLEDAAMRSSLIQQIVSHWPAIIVPNKEEIIASKGLSTELSKEKITGLLSEELRKWTTDCSFQIGPILVIDEPFTIDSGLMTATMKIRRNQVVELYKDQIDDLYK</sequence>
<dbReference type="SUPFAM" id="SSF56801">
    <property type="entry name" value="Acetyl-CoA synthetase-like"/>
    <property type="match status" value="1"/>
</dbReference>
<gene>
    <name evidence="1" type="ORF">Tco_0860367</name>
</gene>
<reference evidence="1" key="2">
    <citation type="submission" date="2022-01" db="EMBL/GenBank/DDBJ databases">
        <authorList>
            <person name="Yamashiro T."/>
            <person name="Shiraishi A."/>
            <person name="Satake H."/>
            <person name="Nakayama K."/>
        </authorList>
    </citation>
    <scope>NUCLEOTIDE SEQUENCE</scope>
</reference>
<dbReference type="InterPro" id="IPR052987">
    <property type="entry name" value="Chloroplast_AMP-bd_Enzymes"/>
</dbReference>
<dbReference type="PANTHER" id="PTHR43813">
    <property type="entry name" value="ACYL-ACTIVATING ENZYME 16, CHLOROPLASTIC-RELATED"/>
    <property type="match status" value="1"/>
</dbReference>
<proteinExistence type="predicted"/>
<keyword evidence="2" id="KW-1185">Reference proteome</keyword>
<dbReference type="PANTHER" id="PTHR43813:SF1">
    <property type="entry name" value="ACYL-ACTIVATING ENZYME 16, CHLOROPLASTIC-RELATED"/>
    <property type="match status" value="1"/>
</dbReference>
<accession>A0ABQ5BEQ9</accession>
<comment type="caution">
    <text evidence="1">The sequence shown here is derived from an EMBL/GenBank/DDBJ whole genome shotgun (WGS) entry which is preliminary data.</text>
</comment>
<evidence type="ECO:0000313" key="2">
    <source>
        <dbReference type="Proteomes" id="UP001151760"/>
    </source>
</evidence>